<keyword evidence="1" id="KW-0732">Signal</keyword>
<dbReference type="Gramene" id="QL02p066548:mrna">
    <property type="protein sequence ID" value="QL02p066548:mrna:CDS:1"/>
    <property type="gene ID" value="QL02p066548"/>
</dbReference>
<dbReference type="Proteomes" id="UP000594261">
    <property type="component" value="Chromosome 2"/>
</dbReference>
<dbReference type="InParanoid" id="A0A7N2KY86"/>
<organism evidence="2 3">
    <name type="scientific">Quercus lobata</name>
    <name type="common">Valley oak</name>
    <dbReference type="NCBI Taxonomy" id="97700"/>
    <lineage>
        <taxon>Eukaryota</taxon>
        <taxon>Viridiplantae</taxon>
        <taxon>Streptophyta</taxon>
        <taxon>Embryophyta</taxon>
        <taxon>Tracheophyta</taxon>
        <taxon>Spermatophyta</taxon>
        <taxon>Magnoliopsida</taxon>
        <taxon>eudicotyledons</taxon>
        <taxon>Gunneridae</taxon>
        <taxon>Pentapetalae</taxon>
        <taxon>rosids</taxon>
        <taxon>fabids</taxon>
        <taxon>Fagales</taxon>
        <taxon>Fagaceae</taxon>
        <taxon>Quercus</taxon>
    </lineage>
</organism>
<dbReference type="EnsemblPlants" id="QL02p066548:mrna">
    <property type="protein sequence ID" value="QL02p066548:mrna:CDS:1"/>
    <property type="gene ID" value="QL02p066548"/>
</dbReference>
<sequence>MVENKAKRGPLLALSVVMLIIVLNLDHCEAATSLKGNATSSFEDPVEESEFIFDSEISRMLVDFKHVTDASRGRNSALCSRVKPYKTCFPQRNGKPVGETCDPFKRRGCN</sequence>
<dbReference type="AlphaFoldDB" id="A0A7N2KY86"/>
<reference evidence="2" key="2">
    <citation type="submission" date="2021-01" db="UniProtKB">
        <authorList>
            <consortium name="EnsemblPlants"/>
        </authorList>
    </citation>
    <scope>IDENTIFICATION</scope>
</reference>
<reference evidence="3" key="1">
    <citation type="journal article" date="2016" name="G3 (Bethesda)">
        <title>First Draft Assembly and Annotation of the Genome of a California Endemic Oak Quercus lobata Nee (Fagaceae).</title>
        <authorList>
            <person name="Sork V.L."/>
            <person name="Fitz-Gibbon S.T."/>
            <person name="Puiu D."/>
            <person name="Crepeau M."/>
            <person name="Gugger P.F."/>
            <person name="Sherman R."/>
            <person name="Stevens K."/>
            <person name="Langley C.H."/>
            <person name="Pellegrini M."/>
            <person name="Salzberg S.L."/>
        </authorList>
    </citation>
    <scope>NUCLEOTIDE SEQUENCE [LARGE SCALE GENOMIC DNA]</scope>
    <source>
        <strain evidence="3">cv. SW786</strain>
    </source>
</reference>
<feature type="chain" id="PRO_5029753511" evidence="1">
    <location>
        <begin position="31"/>
        <end position="110"/>
    </location>
</feature>
<accession>A0A7N2KY86</accession>
<proteinExistence type="predicted"/>
<evidence type="ECO:0000313" key="2">
    <source>
        <dbReference type="EnsemblPlants" id="QL02p066548:mrna:CDS:1"/>
    </source>
</evidence>
<name>A0A7N2KY86_QUELO</name>
<keyword evidence="3" id="KW-1185">Reference proteome</keyword>
<evidence type="ECO:0000256" key="1">
    <source>
        <dbReference type="SAM" id="SignalP"/>
    </source>
</evidence>
<evidence type="ECO:0000313" key="3">
    <source>
        <dbReference type="Proteomes" id="UP000594261"/>
    </source>
</evidence>
<dbReference type="OMA" id="NLDHCEA"/>
<protein>
    <submittedName>
        <fullName evidence="2">Uncharacterized protein</fullName>
    </submittedName>
</protein>
<feature type="signal peptide" evidence="1">
    <location>
        <begin position="1"/>
        <end position="30"/>
    </location>
</feature>